<proteinExistence type="predicted"/>
<comment type="caution">
    <text evidence="1">The sequence shown here is derived from an EMBL/GenBank/DDBJ whole genome shotgun (WGS) entry which is preliminary data.</text>
</comment>
<sequence length="89" mass="9950">MVDPGDTLFTADRKRLRQTTVNSTVSQRSIDKAVMKWNSLFLAVERLLRIIKDQGEGAIRVICTDLKVPMFNSAELTFLTEYAAAMSPG</sequence>
<dbReference type="EMBL" id="JAINUG010000049">
    <property type="protein sequence ID" value="KAJ8405226.1"/>
    <property type="molecule type" value="Genomic_DNA"/>
</dbReference>
<reference evidence="1" key="1">
    <citation type="journal article" date="2023" name="Science">
        <title>Genome structures resolve the early diversification of teleost fishes.</title>
        <authorList>
            <person name="Parey E."/>
            <person name="Louis A."/>
            <person name="Montfort J."/>
            <person name="Bouchez O."/>
            <person name="Roques C."/>
            <person name="Iampietro C."/>
            <person name="Lluch J."/>
            <person name="Castinel A."/>
            <person name="Donnadieu C."/>
            <person name="Desvignes T."/>
            <person name="Floi Bucao C."/>
            <person name="Jouanno E."/>
            <person name="Wen M."/>
            <person name="Mejri S."/>
            <person name="Dirks R."/>
            <person name="Jansen H."/>
            <person name="Henkel C."/>
            <person name="Chen W.J."/>
            <person name="Zahm M."/>
            <person name="Cabau C."/>
            <person name="Klopp C."/>
            <person name="Thompson A.W."/>
            <person name="Robinson-Rechavi M."/>
            <person name="Braasch I."/>
            <person name="Lecointre G."/>
            <person name="Bobe J."/>
            <person name="Postlethwait J.H."/>
            <person name="Berthelot C."/>
            <person name="Roest Crollius H."/>
            <person name="Guiguen Y."/>
        </authorList>
    </citation>
    <scope>NUCLEOTIDE SEQUENCE</scope>
    <source>
        <strain evidence="1">NC1722</strain>
    </source>
</reference>
<organism evidence="1 2">
    <name type="scientific">Aldrovandia affinis</name>
    <dbReference type="NCBI Taxonomy" id="143900"/>
    <lineage>
        <taxon>Eukaryota</taxon>
        <taxon>Metazoa</taxon>
        <taxon>Chordata</taxon>
        <taxon>Craniata</taxon>
        <taxon>Vertebrata</taxon>
        <taxon>Euteleostomi</taxon>
        <taxon>Actinopterygii</taxon>
        <taxon>Neopterygii</taxon>
        <taxon>Teleostei</taxon>
        <taxon>Notacanthiformes</taxon>
        <taxon>Halosauridae</taxon>
        <taxon>Aldrovandia</taxon>
    </lineage>
</organism>
<protein>
    <submittedName>
        <fullName evidence="1">Uncharacterized protein</fullName>
    </submittedName>
</protein>
<dbReference type="Proteomes" id="UP001221898">
    <property type="component" value="Unassembled WGS sequence"/>
</dbReference>
<name>A0AAD7SMC5_9TELE</name>
<gene>
    <name evidence="1" type="ORF">AAFF_G00322170</name>
</gene>
<evidence type="ECO:0000313" key="1">
    <source>
        <dbReference type="EMBL" id="KAJ8405226.1"/>
    </source>
</evidence>
<keyword evidence="2" id="KW-1185">Reference proteome</keyword>
<dbReference type="AlphaFoldDB" id="A0AAD7SMC5"/>
<evidence type="ECO:0000313" key="2">
    <source>
        <dbReference type="Proteomes" id="UP001221898"/>
    </source>
</evidence>
<accession>A0AAD7SMC5</accession>